<dbReference type="AlphaFoldDB" id="Q488H0"/>
<dbReference type="STRING" id="167879.CPS_0796"/>
<reference evidence="1" key="1">
    <citation type="journal article" date="2005" name="Proc. Natl. Acad. Sci. U.S.A.">
        <title>The psychrophilic lifestyle as revealed by the genome sequence of Colwellia psychrerythraea 34H through genomic and proteomic analyses.</title>
        <authorList>
            <person name="Methe B.A."/>
            <person name="Nelson K.E."/>
            <person name="Deming J.W."/>
            <person name="Momen B."/>
            <person name="Melamud E."/>
            <person name="Zhang X."/>
            <person name="Moult J."/>
            <person name="Madupu R."/>
            <person name="Nelson W.C."/>
            <person name="Dodson R.J."/>
            <person name="Brinkac L.M."/>
            <person name="Daugherty S.C."/>
            <person name="Durkin A.S."/>
            <person name="DeBoy R.T."/>
            <person name="Kolonay J.F."/>
            <person name="Sullivan S.A."/>
            <person name="Zhou L."/>
            <person name="Davidsen T.M."/>
            <person name="Wu M."/>
            <person name="Huston A.L."/>
            <person name="Lewis M."/>
            <person name="Weaver B."/>
            <person name="Weidman J.F."/>
            <person name="Khouri H."/>
            <person name="Utterback T.R."/>
            <person name="Feldblyum T.V."/>
            <person name="Fraser C.M."/>
        </authorList>
    </citation>
    <scope>NUCLEOTIDE SEQUENCE [LARGE SCALE GENOMIC DNA]</scope>
    <source>
        <strain evidence="1">34H</strain>
    </source>
</reference>
<organism evidence="1 2">
    <name type="scientific">Colwellia psychrerythraea (strain 34H / ATCC BAA-681)</name>
    <name type="common">Vibrio psychroerythus</name>
    <dbReference type="NCBI Taxonomy" id="167879"/>
    <lineage>
        <taxon>Bacteria</taxon>
        <taxon>Pseudomonadati</taxon>
        <taxon>Pseudomonadota</taxon>
        <taxon>Gammaproteobacteria</taxon>
        <taxon>Alteromonadales</taxon>
        <taxon>Colwelliaceae</taxon>
        <taxon>Colwellia</taxon>
    </lineage>
</organism>
<dbReference type="InterPro" id="IPR034660">
    <property type="entry name" value="DinB/YfiT-like"/>
</dbReference>
<evidence type="ECO:0008006" key="3">
    <source>
        <dbReference type="Google" id="ProtNLM"/>
    </source>
</evidence>
<protein>
    <recommendedName>
        <fullName evidence="3">DinB family protein</fullName>
    </recommendedName>
</protein>
<evidence type="ECO:0000313" key="2">
    <source>
        <dbReference type="Proteomes" id="UP000000547"/>
    </source>
</evidence>
<dbReference type="SUPFAM" id="SSF109854">
    <property type="entry name" value="DinB/YfiT-like putative metalloenzymes"/>
    <property type="match status" value="1"/>
</dbReference>
<name>Q488H0_COLP3</name>
<dbReference type="EMBL" id="CP000083">
    <property type="protein sequence ID" value="AAZ26729.1"/>
    <property type="molecule type" value="Genomic_DNA"/>
</dbReference>
<dbReference type="PANTHER" id="PTHR39473">
    <property type="match status" value="1"/>
</dbReference>
<evidence type="ECO:0000313" key="1">
    <source>
        <dbReference type="EMBL" id="AAZ26729.1"/>
    </source>
</evidence>
<accession>Q488H0</accession>
<dbReference type="RefSeq" id="WP_011041645.1">
    <property type="nucleotide sequence ID" value="NC_003910.7"/>
</dbReference>
<dbReference type="Proteomes" id="UP000000547">
    <property type="component" value="Chromosome"/>
</dbReference>
<sequence>MITSQLEIIKQGQRYLNTVSKKDYSAIMSPNFMSSAGSHMRHIIDHYLAIMSGLHNEVIDYDSRVRGGQLESSPQLAIDKLNEISMWLKSLCEDELSKMIILSTEVSVTHKNVKKVKTSVARELVFAGSHAVHHYAMITQISFAQQSTLQTKALPECFGLASATATFLRQNDVLPRDEYLVISK</sequence>
<gene>
    <name evidence="1" type="ordered locus">CPS_0796</name>
</gene>
<dbReference type="PANTHER" id="PTHR39473:SF1">
    <property type="entry name" value="DINB-LIKE DOMAIN-CONTAINING PROTEIN"/>
    <property type="match status" value="1"/>
</dbReference>
<dbReference type="KEGG" id="cps:CPS_0796"/>
<proteinExistence type="predicted"/>
<dbReference type="HOGENOM" id="CLU_083400_0_0_6"/>